<keyword evidence="5 13" id="KW-0812">Transmembrane</keyword>
<evidence type="ECO:0000256" key="10">
    <source>
        <dbReference type="ARBA" id="ARBA00023310"/>
    </source>
</evidence>
<evidence type="ECO:0000313" key="17">
    <source>
        <dbReference type="Proteomes" id="UP001148125"/>
    </source>
</evidence>
<keyword evidence="6 13" id="KW-0375">Hydrogen ion transport</keyword>
<keyword evidence="9 13" id="KW-0472">Membrane</keyword>
<evidence type="ECO:0000256" key="9">
    <source>
        <dbReference type="ARBA" id="ARBA00023136"/>
    </source>
</evidence>
<dbReference type="Gene3D" id="1.20.5.620">
    <property type="entry name" value="F1F0 ATP synthase subunit B, membrane domain"/>
    <property type="match status" value="1"/>
</dbReference>
<keyword evidence="4 13" id="KW-0138">CF(0)</keyword>
<feature type="transmembrane region" description="Helical" evidence="13">
    <location>
        <begin position="12"/>
        <end position="29"/>
    </location>
</feature>
<evidence type="ECO:0000256" key="12">
    <source>
        <dbReference type="ARBA" id="ARBA00037847"/>
    </source>
</evidence>
<comment type="subcellular location">
    <subcellularLocation>
        <location evidence="13">Cell membrane</location>
        <topology evidence="13">Single-pass membrane protein</topology>
    </subcellularLocation>
    <subcellularLocation>
        <location evidence="12">Endomembrane system</location>
        <topology evidence="12">Single-pass membrane protein</topology>
    </subcellularLocation>
</comment>
<sequence length="168" mass="19496">MFGSINWFDAIYQLIMFFILMALLRKWAWGPIMNMMKQREEHIANEIDTAEKNRKEAVKYLEEQREAIKGARQEAQEIVENAKKLSAKQGEEIVATAKAEAERLKDSALAEIQREKEQAVSALREQVTSLSVLIATKVIEKELDEKQQDQLIQEYLKEVGEELWATKR</sequence>
<evidence type="ECO:0000256" key="8">
    <source>
        <dbReference type="ARBA" id="ARBA00023065"/>
    </source>
</evidence>
<evidence type="ECO:0000256" key="4">
    <source>
        <dbReference type="ARBA" id="ARBA00022547"/>
    </source>
</evidence>
<reference evidence="16" key="1">
    <citation type="submission" date="2024-05" db="EMBL/GenBank/DDBJ databases">
        <title>Alkalihalobacillus sp. strain MEB203 novel alkaliphilic bacterium from Lonar Lake, India.</title>
        <authorList>
            <person name="Joshi A."/>
            <person name="Thite S."/>
            <person name="Mengade P."/>
        </authorList>
    </citation>
    <scope>NUCLEOTIDE SEQUENCE</scope>
    <source>
        <strain evidence="16">MEB 203</strain>
    </source>
</reference>
<proteinExistence type="inferred from homology"/>
<evidence type="ECO:0000256" key="6">
    <source>
        <dbReference type="ARBA" id="ARBA00022781"/>
    </source>
</evidence>
<evidence type="ECO:0000256" key="14">
    <source>
        <dbReference type="RuleBase" id="RU003848"/>
    </source>
</evidence>
<dbReference type="PANTHER" id="PTHR33445">
    <property type="entry name" value="ATP SYNTHASE SUBUNIT B', CHLOROPLASTIC"/>
    <property type="match status" value="1"/>
</dbReference>
<feature type="coiled-coil region" evidence="15">
    <location>
        <begin position="33"/>
        <end position="125"/>
    </location>
</feature>
<comment type="function">
    <text evidence="13">Component of the F(0) channel, it forms part of the peripheral stalk, linking F(1) to F(0).</text>
</comment>
<dbReference type="Proteomes" id="UP001148125">
    <property type="component" value="Unassembled WGS sequence"/>
</dbReference>
<evidence type="ECO:0000256" key="2">
    <source>
        <dbReference type="ARBA" id="ARBA00022448"/>
    </source>
</evidence>
<dbReference type="RefSeq" id="WP_275119307.1">
    <property type="nucleotide sequence ID" value="NZ_JAOTPO010000010.1"/>
</dbReference>
<gene>
    <name evidence="13 16" type="primary">atpF</name>
    <name evidence="16" type="ORF">N7Z68_15065</name>
</gene>
<keyword evidence="17" id="KW-1185">Reference proteome</keyword>
<dbReference type="InterPro" id="IPR050059">
    <property type="entry name" value="ATP_synthase_B_chain"/>
</dbReference>
<dbReference type="InterPro" id="IPR005864">
    <property type="entry name" value="ATP_synth_F0_bsu_bac"/>
</dbReference>
<evidence type="ECO:0000256" key="5">
    <source>
        <dbReference type="ARBA" id="ARBA00022692"/>
    </source>
</evidence>
<dbReference type="CDD" id="cd06503">
    <property type="entry name" value="ATP-synt_Fo_b"/>
    <property type="match status" value="1"/>
</dbReference>
<dbReference type="HAMAP" id="MF_01398">
    <property type="entry name" value="ATP_synth_b_bprime"/>
    <property type="match status" value="1"/>
</dbReference>
<keyword evidence="10 13" id="KW-0066">ATP synthesis</keyword>
<evidence type="ECO:0000256" key="15">
    <source>
        <dbReference type="SAM" id="Coils"/>
    </source>
</evidence>
<keyword evidence="3 13" id="KW-1003">Cell membrane</keyword>
<keyword evidence="2 13" id="KW-0813">Transport</keyword>
<dbReference type="EMBL" id="JAOTPO010000010">
    <property type="protein sequence ID" value="MDE5414698.1"/>
    <property type="molecule type" value="Genomic_DNA"/>
</dbReference>
<dbReference type="PANTHER" id="PTHR33445:SF1">
    <property type="entry name" value="ATP SYNTHASE SUBUNIT B"/>
    <property type="match status" value="1"/>
</dbReference>
<dbReference type="Pfam" id="PF00430">
    <property type="entry name" value="ATP-synt_B"/>
    <property type="match status" value="1"/>
</dbReference>
<organism evidence="16 17">
    <name type="scientific">Alkalihalobacterium chitinilyticum</name>
    <dbReference type="NCBI Taxonomy" id="2980103"/>
    <lineage>
        <taxon>Bacteria</taxon>
        <taxon>Bacillati</taxon>
        <taxon>Bacillota</taxon>
        <taxon>Bacilli</taxon>
        <taxon>Bacillales</taxon>
        <taxon>Bacillaceae</taxon>
        <taxon>Alkalihalobacterium</taxon>
    </lineage>
</organism>
<dbReference type="InterPro" id="IPR002146">
    <property type="entry name" value="ATP_synth_b/b'su_bac/chlpt"/>
</dbReference>
<evidence type="ECO:0000256" key="11">
    <source>
        <dbReference type="ARBA" id="ARBA00025198"/>
    </source>
</evidence>
<comment type="caution">
    <text evidence="16">The sequence shown here is derived from an EMBL/GenBank/DDBJ whole genome shotgun (WGS) entry which is preliminary data.</text>
</comment>
<dbReference type="SUPFAM" id="SSF81573">
    <property type="entry name" value="F1F0 ATP synthase subunit B, membrane domain"/>
    <property type="match status" value="1"/>
</dbReference>
<keyword evidence="7 13" id="KW-1133">Transmembrane helix</keyword>
<evidence type="ECO:0000313" key="16">
    <source>
        <dbReference type="EMBL" id="MDE5414698.1"/>
    </source>
</evidence>
<keyword evidence="8 13" id="KW-0406">Ion transport</keyword>
<accession>A0ABT5VGW7</accession>
<dbReference type="InterPro" id="IPR028987">
    <property type="entry name" value="ATP_synth_B-like_membr_sf"/>
</dbReference>
<dbReference type="NCBIfam" id="TIGR01144">
    <property type="entry name" value="ATP_synt_b"/>
    <property type="match status" value="1"/>
</dbReference>
<evidence type="ECO:0000256" key="13">
    <source>
        <dbReference type="HAMAP-Rule" id="MF_01398"/>
    </source>
</evidence>
<evidence type="ECO:0000256" key="1">
    <source>
        <dbReference type="ARBA" id="ARBA00005513"/>
    </source>
</evidence>
<evidence type="ECO:0000256" key="3">
    <source>
        <dbReference type="ARBA" id="ARBA00022475"/>
    </source>
</evidence>
<keyword evidence="15" id="KW-0175">Coiled coil</keyword>
<name>A0ABT5VGW7_9BACI</name>
<evidence type="ECO:0000256" key="7">
    <source>
        <dbReference type="ARBA" id="ARBA00022989"/>
    </source>
</evidence>
<comment type="subunit">
    <text evidence="13">F-type ATPases have 2 components, F(1) - the catalytic core - and F(0) - the membrane proton channel. F(1) has five subunits: alpha(3), beta(3), gamma(1), delta(1), epsilon(1). F(0) has three main subunits: a(1), b(2) and c(10-14). The alpha and beta chains form an alternating ring which encloses part of the gamma chain. F(1) is attached to F(0) by a central stalk formed by the gamma and epsilon chains, while a peripheral stalk is formed by the delta and b chains.</text>
</comment>
<comment type="similarity">
    <text evidence="1 13 14">Belongs to the ATPase B chain family.</text>
</comment>
<comment type="function">
    <text evidence="11 13">F(1)F(0) ATP synthase produces ATP from ADP in the presence of a proton or sodium gradient. F-type ATPases consist of two structural domains, F(1) containing the extramembraneous catalytic core and F(0) containing the membrane proton channel, linked together by a central stalk and a peripheral stalk. During catalysis, ATP synthesis in the catalytic domain of F(1) is coupled via a rotary mechanism of the central stalk subunits to proton translocation.</text>
</comment>
<protein>
    <recommendedName>
        <fullName evidence="13">ATP synthase subunit b</fullName>
    </recommendedName>
    <alternativeName>
        <fullName evidence="13">ATP synthase F(0) sector subunit b</fullName>
    </alternativeName>
    <alternativeName>
        <fullName evidence="13">ATPase subunit I</fullName>
    </alternativeName>
    <alternativeName>
        <fullName evidence="13">F-type ATPase subunit b</fullName>
        <shortName evidence="13">F-ATPase subunit b</shortName>
    </alternativeName>
</protein>